<dbReference type="Proteomes" id="UP000261620">
    <property type="component" value="Unplaced"/>
</dbReference>
<dbReference type="InterPro" id="IPR008271">
    <property type="entry name" value="Ser/Thr_kinase_AS"/>
</dbReference>
<dbReference type="PROSITE" id="PS50011">
    <property type="entry name" value="PROTEIN_KINASE_DOM"/>
    <property type="match status" value="1"/>
</dbReference>
<dbReference type="STRING" id="94237.ENSMMOP00000021112"/>
<comment type="catalytic activity">
    <reaction evidence="1">
        <text>[G-protein-coupled receptor] + ATP = [G-protein-coupled receptor]-phosphate + ADP + H(+)</text>
        <dbReference type="Rhea" id="RHEA:12008"/>
        <dbReference type="Rhea" id="RHEA-COMP:11260"/>
        <dbReference type="Rhea" id="RHEA-COMP:11261"/>
        <dbReference type="ChEBI" id="CHEBI:15378"/>
        <dbReference type="ChEBI" id="CHEBI:30616"/>
        <dbReference type="ChEBI" id="CHEBI:43176"/>
        <dbReference type="ChEBI" id="CHEBI:68546"/>
        <dbReference type="ChEBI" id="CHEBI:456216"/>
        <dbReference type="EC" id="2.7.11.16"/>
    </reaction>
</comment>
<keyword evidence="7 11" id="KW-0418">Kinase</keyword>
<dbReference type="GO" id="GO:0005524">
    <property type="term" value="F:ATP binding"/>
    <property type="evidence" value="ECO:0007669"/>
    <property type="project" value="UniProtKB-UniRule"/>
</dbReference>
<dbReference type="PROSITE" id="PS00107">
    <property type="entry name" value="PROTEIN_KINASE_ATP"/>
    <property type="match status" value="1"/>
</dbReference>
<comment type="similarity">
    <text evidence="2 11">Belongs to the protein kinase superfamily. AGC Ser/Thr protein kinase family. GPRK subfamily.</text>
</comment>
<dbReference type="PANTHER" id="PTHR24355:SF15">
    <property type="entry name" value="G PROTEIN-COUPLED RECEPTOR KINASE 6"/>
    <property type="match status" value="1"/>
</dbReference>
<keyword evidence="6 10" id="KW-0547">Nucleotide-binding</keyword>
<dbReference type="SUPFAM" id="SSF56112">
    <property type="entry name" value="Protein kinase-like (PK-like)"/>
    <property type="match status" value="1"/>
</dbReference>
<dbReference type="PROSITE" id="PS50132">
    <property type="entry name" value="RGS"/>
    <property type="match status" value="1"/>
</dbReference>
<dbReference type="Gene3D" id="3.30.200.20">
    <property type="entry name" value="Phosphorylase Kinase, domain 1"/>
    <property type="match status" value="1"/>
</dbReference>
<dbReference type="GO" id="GO:0009966">
    <property type="term" value="P:regulation of signal transduction"/>
    <property type="evidence" value="ECO:0007669"/>
    <property type="project" value="TreeGrafter"/>
</dbReference>
<dbReference type="InterPro" id="IPR000719">
    <property type="entry name" value="Prot_kinase_dom"/>
</dbReference>
<dbReference type="Pfam" id="PF00615">
    <property type="entry name" value="RGS"/>
    <property type="match status" value="1"/>
</dbReference>
<dbReference type="SMART" id="SM00133">
    <property type="entry name" value="S_TK_X"/>
    <property type="match status" value="1"/>
</dbReference>
<dbReference type="SMART" id="SM00220">
    <property type="entry name" value="S_TKc"/>
    <property type="match status" value="1"/>
</dbReference>
<dbReference type="InterPro" id="IPR000961">
    <property type="entry name" value="AGC-kinase_C"/>
</dbReference>
<keyword evidence="17" id="KW-1185">Reference proteome</keyword>
<evidence type="ECO:0000256" key="4">
    <source>
        <dbReference type="ARBA" id="ARBA00022553"/>
    </source>
</evidence>
<evidence type="ECO:0000256" key="6">
    <source>
        <dbReference type="ARBA" id="ARBA00022741"/>
    </source>
</evidence>
<dbReference type="InterPro" id="IPR036305">
    <property type="entry name" value="RGS_sf"/>
</dbReference>
<dbReference type="Pfam" id="PF00069">
    <property type="entry name" value="Pkinase"/>
    <property type="match status" value="1"/>
</dbReference>
<dbReference type="AlphaFoldDB" id="A0A3Q4BLG7"/>
<evidence type="ECO:0000256" key="9">
    <source>
        <dbReference type="PIRSR" id="PIRSR600239-51"/>
    </source>
</evidence>
<evidence type="ECO:0000256" key="3">
    <source>
        <dbReference type="ARBA" id="ARBA00022527"/>
    </source>
</evidence>
<reference evidence="16" key="1">
    <citation type="submission" date="2025-08" db="UniProtKB">
        <authorList>
            <consortium name="Ensembl"/>
        </authorList>
    </citation>
    <scope>IDENTIFICATION</scope>
</reference>
<name>A0A3Q4BLG7_MOLML</name>
<dbReference type="SMART" id="SM00315">
    <property type="entry name" value="RGS"/>
    <property type="match status" value="1"/>
</dbReference>
<feature type="active site" description="Proton acceptor" evidence="9">
    <location>
        <position position="311"/>
    </location>
</feature>
<dbReference type="OMA" id="NYLNPKC"/>
<feature type="domain" description="AGC-kinase C-terminal" evidence="15">
    <location>
        <begin position="449"/>
        <end position="514"/>
    </location>
</feature>
<evidence type="ECO:0000259" key="13">
    <source>
        <dbReference type="PROSITE" id="PS50011"/>
    </source>
</evidence>
<keyword evidence="3 11" id="KW-0723">Serine/threonine-protein kinase</keyword>
<dbReference type="SUPFAM" id="SSF48097">
    <property type="entry name" value="Regulator of G-protein signaling, RGS"/>
    <property type="match status" value="1"/>
</dbReference>
<evidence type="ECO:0000256" key="8">
    <source>
        <dbReference type="ARBA" id="ARBA00022840"/>
    </source>
</evidence>
<dbReference type="InterPro" id="IPR017441">
    <property type="entry name" value="Protein_kinase_ATP_BS"/>
</dbReference>
<evidence type="ECO:0000256" key="1">
    <source>
        <dbReference type="ARBA" id="ARBA00001256"/>
    </source>
</evidence>
<proteinExistence type="inferred from homology"/>
<dbReference type="PROSITE" id="PS00108">
    <property type="entry name" value="PROTEIN_KINASE_ST"/>
    <property type="match status" value="1"/>
</dbReference>
<keyword evidence="5 11" id="KW-0808">Transferase</keyword>
<evidence type="ECO:0000256" key="7">
    <source>
        <dbReference type="ARBA" id="ARBA00022777"/>
    </source>
</evidence>
<evidence type="ECO:0000259" key="14">
    <source>
        <dbReference type="PROSITE" id="PS50132"/>
    </source>
</evidence>
<dbReference type="Gene3D" id="1.10.167.10">
    <property type="entry name" value="Regulator of G-protein Signalling 4, domain 2"/>
    <property type="match status" value="1"/>
</dbReference>
<evidence type="ECO:0000256" key="10">
    <source>
        <dbReference type="PROSITE-ProRule" id="PRU10141"/>
    </source>
</evidence>
<keyword evidence="4" id="KW-0597">Phosphoprotein</keyword>
<sequence>MELENIVANTVLLKAREGSGGNRKGKSKKWKQLLQFPHISMCEELRQTTERDYSSLCERQPIGRLLFRQFCDARPELRRCVKFLDAVVRPETGFYVPLESLFLPRLFLVCVVQSEDHVPEVEEAMSAQCADRLQQEACKELFKDCTKLMHDYLSMAPFADYLDSMYYNRFLQWKWLERQPVTKNTFRQYRVLGKGGFGEVCACQVRATGKMYACKKLEKKRIKKRKGESMALNEKQILEKVNSRFVVSLAYAYETKDTLCLVLTLMNGGDLKFHIYHMGEAGFDETRAVLYGAEICCGLEDLHRECIVYRDLKPENILLDDHGHIRISDLGLAVYVPEGRTIKGRVGTVGYMAPEVVKNERYTFSPDWWALGCLLYEMIEGQSPFQQRKKKIKREEVERLVKEVEEEYSSKFSEDAKSLCRMFLAKDPSQRLGCQGGGASEVKAHPIFRNINFKRLEAGMLQAPFIPDPQAIYCKDVLDIEQFSTVKGVELDPKDESFYSKVSTGSVSIPWQNEMIETECFAELNVFHQDGTAPPDLDWRGQPSPPPKQGLLQRLFGRQVSEHTFSRFCESSSAQTREAVRDQIIWINGNVRFFMDHTNYYR</sequence>
<dbReference type="InterPro" id="IPR000239">
    <property type="entry name" value="GPCR_kinase"/>
</dbReference>
<evidence type="ECO:0000256" key="11">
    <source>
        <dbReference type="RuleBase" id="RU000308"/>
    </source>
</evidence>
<evidence type="ECO:0000313" key="16">
    <source>
        <dbReference type="Ensembl" id="ENSMMOP00000021112.1"/>
    </source>
</evidence>
<dbReference type="InterPro" id="IPR044926">
    <property type="entry name" value="RGS_subdomain_2"/>
</dbReference>
<dbReference type="Gene3D" id="6.10.250.2260">
    <property type="match status" value="1"/>
</dbReference>
<protein>
    <recommendedName>
        <fullName evidence="11">G protein-coupled receptor kinase</fullName>
        <ecNumber evidence="11">2.7.11.-</ecNumber>
    </recommendedName>
</protein>
<evidence type="ECO:0000256" key="5">
    <source>
        <dbReference type="ARBA" id="ARBA00022679"/>
    </source>
</evidence>
<dbReference type="InterPro" id="IPR011009">
    <property type="entry name" value="Kinase-like_dom_sf"/>
</dbReference>
<dbReference type="PROSITE" id="PS51285">
    <property type="entry name" value="AGC_KINASE_CTER"/>
    <property type="match status" value="1"/>
</dbReference>
<reference evidence="16" key="2">
    <citation type="submission" date="2025-09" db="UniProtKB">
        <authorList>
            <consortium name="Ensembl"/>
        </authorList>
    </citation>
    <scope>IDENTIFICATION</scope>
</reference>
<keyword evidence="12" id="KW-0175">Coiled coil</keyword>
<evidence type="ECO:0000313" key="17">
    <source>
        <dbReference type="Proteomes" id="UP000261620"/>
    </source>
</evidence>
<dbReference type="FunFam" id="1.10.167.10:FF:000009">
    <property type="entry name" value="G protein-coupled receptor kinase"/>
    <property type="match status" value="1"/>
</dbReference>
<evidence type="ECO:0000256" key="2">
    <source>
        <dbReference type="ARBA" id="ARBA00009793"/>
    </source>
</evidence>
<dbReference type="PRINTS" id="PR00717">
    <property type="entry name" value="GPCRKINASE"/>
</dbReference>
<feature type="domain" description="RGS" evidence="14">
    <location>
        <begin position="59"/>
        <end position="171"/>
    </location>
</feature>
<organism evidence="16 17">
    <name type="scientific">Mola mola</name>
    <name type="common">Ocean sunfish</name>
    <name type="synonym">Tetraodon mola</name>
    <dbReference type="NCBI Taxonomy" id="94237"/>
    <lineage>
        <taxon>Eukaryota</taxon>
        <taxon>Metazoa</taxon>
        <taxon>Chordata</taxon>
        <taxon>Craniata</taxon>
        <taxon>Vertebrata</taxon>
        <taxon>Euteleostomi</taxon>
        <taxon>Actinopterygii</taxon>
        <taxon>Neopterygii</taxon>
        <taxon>Teleostei</taxon>
        <taxon>Neoteleostei</taxon>
        <taxon>Acanthomorphata</taxon>
        <taxon>Eupercaria</taxon>
        <taxon>Tetraodontiformes</taxon>
        <taxon>Molidae</taxon>
        <taxon>Mola</taxon>
    </lineage>
</organism>
<dbReference type="GO" id="GO:0005737">
    <property type="term" value="C:cytoplasm"/>
    <property type="evidence" value="ECO:0007669"/>
    <property type="project" value="TreeGrafter"/>
</dbReference>
<dbReference type="InterPro" id="IPR016137">
    <property type="entry name" value="RGS"/>
</dbReference>
<dbReference type="GO" id="GO:0050254">
    <property type="term" value="F:rhodopsin kinase activity"/>
    <property type="evidence" value="ECO:0007669"/>
    <property type="project" value="UniProtKB-ARBA"/>
</dbReference>
<dbReference type="PANTHER" id="PTHR24355">
    <property type="entry name" value="G PROTEIN-COUPLED RECEPTOR KINASE/RIBOSOMAL PROTEIN S6 KINASE"/>
    <property type="match status" value="1"/>
</dbReference>
<dbReference type="Ensembl" id="ENSMMOT00000021468.1">
    <property type="protein sequence ID" value="ENSMMOP00000021112.1"/>
    <property type="gene ID" value="ENSMMOG00000016057.1"/>
</dbReference>
<feature type="coiled-coil region" evidence="12">
    <location>
        <begin position="387"/>
        <end position="414"/>
    </location>
</feature>
<dbReference type="GO" id="GO:0007165">
    <property type="term" value="P:signal transduction"/>
    <property type="evidence" value="ECO:0007669"/>
    <property type="project" value="InterPro"/>
</dbReference>
<feature type="domain" description="Protein kinase" evidence="13">
    <location>
        <begin position="186"/>
        <end position="448"/>
    </location>
</feature>
<accession>A0A3Q4BLG7</accession>
<dbReference type="FunFam" id="1.10.510.10:FF:000074">
    <property type="entry name" value="G protein-coupled receptor kinase"/>
    <property type="match status" value="1"/>
</dbReference>
<dbReference type="Gene3D" id="1.10.510.10">
    <property type="entry name" value="Transferase(Phosphotransferase) domain 1"/>
    <property type="match status" value="1"/>
</dbReference>
<dbReference type="EC" id="2.7.11.-" evidence="11"/>
<evidence type="ECO:0000259" key="15">
    <source>
        <dbReference type="PROSITE" id="PS51285"/>
    </source>
</evidence>
<feature type="binding site" evidence="10">
    <location>
        <position position="224"/>
    </location>
    <ligand>
        <name>ATP</name>
        <dbReference type="ChEBI" id="CHEBI:30616"/>
    </ligand>
</feature>
<evidence type="ECO:0000256" key="12">
    <source>
        <dbReference type="SAM" id="Coils"/>
    </source>
</evidence>
<keyword evidence="8 10" id="KW-0067">ATP-binding</keyword>